<proteinExistence type="predicted"/>
<accession>A0A109J4C3</accession>
<name>A0A109J4C3_9HYPH</name>
<gene>
    <name evidence="1" type="ORF">AS026_21130</name>
</gene>
<sequence>MEWQHEVYRSVYVCGGVKIGAIYPPWHGTTQWRWRVWIASSTHPQNGRSESKEHAMRQVEGRFNAFLMTARLRPEGGVA</sequence>
<evidence type="ECO:0000313" key="2">
    <source>
        <dbReference type="Proteomes" id="UP000068164"/>
    </source>
</evidence>
<evidence type="ECO:0000313" key="1">
    <source>
        <dbReference type="EMBL" id="KWV42115.1"/>
    </source>
</evidence>
<keyword evidence="2" id="KW-1185">Reference proteome</keyword>
<reference evidence="1 2" key="1">
    <citation type="submission" date="2015-11" db="EMBL/GenBank/DDBJ databases">
        <title>Draft Genome Sequence of the Strain BR 10423 (Rhizobium sp.) isolated from nodules of Mimosa pudica.</title>
        <authorList>
            <person name="Barauna A.C."/>
            <person name="Zilli J.E."/>
            <person name="Simoes-Araujo J.L."/>
            <person name="Reis V.M."/>
            <person name="James E.K."/>
            <person name="Reis F.B.Jr."/>
            <person name="Rouws L.F."/>
            <person name="Passos S.R."/>
            <person name="Gois S.R."/>
        </authorList>
    </citation>
    <scope>NUCLEOTIDE SEQUENCE [LARGE SCALE GENOMIC DNA]</scope>
    <source>
        <strain evidence="1 2">BR10423</strain>
    </source>
</reference>
<dbReference type="AlphaFoldDB" id="A0A109J4C3"/>
<dbReference type="Proteomes" id="UP000068164">
    <property type="component" value="Unassembled WGS sequence"/>
</dbReference>
<comment type="caution">
    <text evidence="1">The sequence shown here is derived from an EMBL/GenBank/DDBJ whole genome shotgun (WGS) entry which is preliminary data.</text>
</comment>
<organism evidence="1 2">
    <name type="scientific">Rhizobium altiplani</name>
    <dbReference type="NCBI Taxonomy" id="1864509"/>
    <lineage>
        <taxon>Bacteria</taxon>
        <taxon>Pseudomonadati</taxon>
        <taxon>Pseudomonadota</taxon>
        <taxon>Alphaproteobacteria</taxon>
        <taxon>Hyphomicrobiales</taxon>
        <taxon>Rhizobiaceae</taxon>
        <taxon>Rhizobium/Agrobacterium group</taxon>
        <taxon>Rhizobium</taxon>
    </lineage>
</organism>
<dbReference type="OrthoDB" id="8410367at2"/>
<protein>
    <submittedName>
        <fullName evidence="1">Uncharacterized protein</fullName>
    </submittedName>
</protein>
<dbReference type="EMBL" id="LNCD01000137">
    <property type="protein sequence ID" value="KWV42115.1"/>
    <property type="molecule type" value="Genomic_DNA"/>
</dbReference>
<dbReference type="RefSeq" id="WP_062374740.1">
    <property type="nucleotide sequence ID" value="NZ_LNCD01000137.1"/>
</dbReference>